<feature type="domain" description="HD-GYP" evidence="1">
    <location>
        <begin position="1"/>
        <end position="39"/>
    </location>
</feature>
<dbReference type="Gene3D" id="1.10.3210.10">
    <property type="entry name" value="Hypothetical protein af1432"/>
    <property type="match status" value="1"/>
</dbReference>
<dbReference type="EMBL" id="CADCVI010000158">
    <property type="protein sequence ID" value="CAA9476874.1"/>
    <property type="molecule type" value="Genomic_DNA"/>
</dbReference>
<gene>
    <name evidence="2" type="ORF">AVDCRST_MAG25-2484</name>
</gene>
<evidence type="ECO:0000313" key="2">
    <source>
        <dbReference type="EMBL" id="CAA9476874.1"/>
    </source>
</evidence>
<organism evidence="2">
    <name type="scientific">uncultured Rubrobacteraceae bacterium</name>
    <dbReference type="NCBI Taxonomy" id="349277"/>
    <lineage>
        <taxon>Bacteria</taxon>
        <taxon>Bacillati</taxon>
        <taxon>Actinomycetota</taxon>
        <taxon>Rubrobacteria</taxon>
        <taxon>Rubrobacterales</taxon>
        <taxon>Rubrobacteraceae</taxon>
        <taxon>environmental samples</taxon>
    </lineage>
</organism>
<dbReference type="InterPro" id="IPR037522">
    <property type="entry name" value="HD_GYP_dom"/>
</dbReference>
<protein>
    <recommendedName>
        <fullName evidence="1">HD-GYP domain-containing protein</fullName>
    </recommendedName>
</protein>
<dbReference type="PROSITE" id="PS51832">
    <property type="entry name" value="HD_GYP"/>
    <property type="match status" value="1"/>
</dbReference>
<sequence>MTSGRPYRGALGVDAALRELERNAGTQFCPHAVEALLGR</sequence>
<dbReference type="AlphaFoldDB" id="A0A6J4RSX0"/>
<proteinExistence type="predicted"/>
<accession>A0A6J4RSX0</accession>
<name>A0A6J4RSX0_9ACTN</name>
<evidence type="ECO:0000259" key="1">
    <source>
        <dbReference type="PROSITE" id="PS51832"/>
    </source>
</evidence>
<reference evidence="2" key="1">
    <citation type="submission" date="2020-02" db="EMBL/GenBank/DDBJ databases">
        <authorList>
            <person name="Meier V. D."/>
        </authorList>
    </citation>
    <scope>NUCLEOTIDE SEQUENCE</scope>
    <source>
        <strain evidence="2">AVDCRST_MAG25</strain>
    </source>
</reference>